<sequence>MRKHAHQKLELSLGDSGLKRCGKSCRLRWMNYLSPSVKRGNFTEEEEDLIIRLHKLLGNRWSLIAGRVPGRTDNQVKNHWNTYLSKRLGIKKSISKVNACSITNSSEANASERPENSHHYCESECVDPELKVNNEGMQEAAEASESQQAMMGEGCQNSLWLLEDYSDFSAPCTATLGQHFCLGGLTDSNPVLYEVTADS</sequence>
<dbReference type="InterPro" id="IPR015495">
    <property type="entry name" value="Myb_TF_plants"/>
</dbReference>
<dbReference type="InterPro" id="IPR017930">
    <property type="entry name" value="Myb_dom"/>
</dbReference>
<comment type="caution">
    <text evidence="8">The sequence shown here is derived from an EMBL/GenBank/DDBJ whole genome shotgun (WGS) entry which is preliminary data.</text>
</comment>
<dbReference type="FunFam" id="1.10.10.60:FF:000353">
    <property type="entry name" value="Transcription factor WER"/>
    <property type="match status" value="1"/>
</dbReference>
<organism evidence="8 9">
    <name type="scientific">Dillenia turbinata</name>
    <dbReference type="NCBI Taxonomy" id="194707"/>
    <lineage>
        <taxon>Eukaryota</taxon>
        <taxon>Viridiplantae</taxon>
        <taxon>Streptophyta</taxon>
        <taxon>Embryophyta</taxon>
        <taxon>Tracheophyta</taxon>
        <taxon>Spermatophyta</taxon>
        <taxon>Magnoliopsida</taxon>
        <taxon>eudicotyledons</taxon>
        <taxon>Gunneridae</taxon>
        <taxon>Pentapetalae</taxon>
        <taxon>Dilleniales</taxon>
        <taxon>Dilleniaceae</taxon>
        <taxon>Dillenia</taxon>
    </lineage>
</organism>
<dbReference type="CDD" id="cd00167">
    <property type="entry name" value="SANT"/>
    <property type="match status" value="1"/>
</dbReference>
<dbReference type="PROSITE" id="PS51294">
    <property type="entry name" value="HTH_MYB"/>
    <property type="match status" value="1"/>
</dbReference>
<proteinExistence type="predicted"/>
<evidence type="ECO:0000313" key="8">
    <source>
        <dbReference type="EMBL" id="KAK6928336.1"/>
    </source>
</evidence>
<evidence type="ECO:0000256" key="1">
    <source>
        <dbReference type="ARBA" id="ARBA00004123"/>
    </source>
</evidence>
<evidence type="ECO:0000256" key="4">
    <source>
        <dbReference type="ARBA" id="ARBA00023163"/>
    </source>
</evidence>
<dbReference type="SMART" id="SM00717">
    <property type="entry name" value="SANT"/>
    <property type="match status" value="1"/>
</dbReference>
<evidence type="ECO:0000259" key="7">
    <source>
        <dbReference type="PROSITE" id="PS51294"/>
    </source>
</evidence>
<dbReference type="PANTHER" id="PTHR47998">
    <property type="entry name" value="TRANSCRIPTION FACTOR MYB51-LIKE ISOFORM X1"/>
    <property type="match status" value="1"/>
</dbReference>
<gene>
    <name evidence="8" type="ORF">RJ641_006927</name>
</gene>
<evidence type="ECO:0000256" key="3">
    <source>
        <dbReference type="ARBA" id="ARBA00023125"/>
    </source>
</evidence>
<evidence type="ECO:0000313" key="9">
    <source>
        <dbReference type="Proteomes" id="UP001370490"/>
    </source>
</evidence>
<dbReference type="Proteomes" id="UP001370490">
    <property type="component" value="Unassembled WGS sequence"/>
</dbReference>
<evidence type="ECO:0000256" key="5">
    <source>
        <dbReference type="ARBA" id="ARBA00023242"/>
    </source>
</evidence>
<protein>
    <submittedName>
        <fullName evidence="8">SANT/Myb domain</fullName>
    </submittedName>
</protein>
<dbReference type="InterPro" id="IPR009057">
    <property type="entry name" value="Homeodomain-like_sf"/>
</dbReference>
<dbReference type="GO" id="GO:0005634">
    <property type="term" value="C:nucleus"/>
    <property type="evidence" value="ECO:0007669"/>
    <property type="project" value="UniProtKB-SubCell"/>
</dbReference>
<keyword evidence="3" id="KW-0238">DNA-binding</keyword>
<dbReference type="PANTHER" id="PTHR47998:SF68">
    <property type="entry name" value="MYB TRANSCRIPTION FACTOR"/>
    <property type="match status" value="1"/>
</dbReference>
<comment type="subcellular location">
    <subcellularLocation>
        <location evidence="1">Nucleus</location>
    </subcellularLocation>
</comment>
<dbReference type="InterPro" id="IPR001005">
    <property type="entry name" value="SANT/Myb"/>
</dbReference>
<dbReference type="AlphaFoldDB" id="A0AAN8Z810"/>
<dbReference type="EMBL" id="JBAMMX010000014">
    <property type="protein sequence ID" value="KAK6928336.1"/>
    <property type="molecule type" value="Genomic_DNA"/>
</dbReference>
<reference evidence="8 9" key="1">
    <citation type="submission" date="2023-12" db="EMBL/GenBank/DDBJ databases">
        <title>A high-quality genome assembly for Dillenia turbinata (Dilleniales).</title>
        <authorList>
            <person name="Chanderbali A."/>
        </authorList>
    </citation>
    <scope>NUCLEOTIDE SEQUENCE [LARGE SCALE GENOMIC DNA]</scope>
    <source>
        <strain evidence="8">LSX21</strain>
        <tissue evidence="8">Leaf</tissue>
    </source>
</reference>
<dbReference type="Pfam" id="PF00249">
    <property type="entry name" value="Myb_DNA-binding"/>
    <property type="match status" value="1"/>
</dbReference>
<dbReference type="SUPFAM" id="SSF46689">
    <property type="entry name" value="Homeodomain-like"/>
    <property type="match status" value="1"/>
</dbReference>
<dbReference type="PROSITE" id="PS50090">
    <property type="entry name" value="MYB_LIKE"/>
    <property type="match status" value="1"/>
</dbReference>
<keyword evidence="4" id="KW-0804">Transcription</keyword>
<dbReference type="GO" id="GO:0000976">
    <property type="term" value="F:transcription cis-regulatory region binding"/>
    <property type="evidence" value="ECO:0007669"/>
    <property type="project" value="TreeGrafter"/>
</dbReference>
<dbReference type="GO" id="GO:0030154">
    <property type="term" value="P:cell differentiation"/>
    <property type="evidence" value="ECO:0007669"/>
    <property type="project" value="TreeGrafter"/>
</dbReference>
<dbReference type="GO" id="GO:0006355">
    <property type="term" value="P:regulation of DNA-templated transcription"/>
    <property type="evidence" value="ECO:0007669"/>
    <property type="project" value="TreeGrafter"/>
</dbReference>
<name>A0AAN8Z810_9MAGN</name>
<keyword evidence="5" id="KW-0539">Nucleus</keyword>
<keyword evidence="2" id="KW-0805">Transcription regulation</keyword>
<evidence type="ECO:0000256" key="2">
    <source>
        <dbReference type="ARBA" id="ARBA00023015"/>
    </source>
</evidence>
<keyword evidence="9" id="KW-1185">Reference proteome</keyword>
<feature type="domain" description="HTH myb-type" evidence="7">
    <location>
        <begin position="34"/>
        <end position="88"/>
    </location>
</feature>
<feature type="domain" description="Myb-like" evidence="6">
    <location>
        <begin position="34"/>
        <end position="84"/>
    </location>
</feature>
<evidence type="ECO:0000259" key="6">
    <source>
        <dbReference type="PROSITE" id="PS50090"/>
    </source>
</evidence>
<accession>A0AAN8Z810</accession>
<dbReference type="Gene3D" id="1.10.10.60">
    <property type="entry name" value="Homeodomain-like"/>
    <property type="match status" value="2"/>
</dbReference>